<dbReference type="InterPro" id="IPR011781">
    <property type="entry name" value="DsdC"/>
</dbReference>
<gene>
    <name evidence="6" type="ORF">F964_00426</name>
</gene>
<dbReference type="Gene3D" id="1.10.10.10">
    <property type="entry name" value="Winged helix-like DNA-binding domain superfamily/Winged helix DNA-binding domain"/>
    <property type="match status" value="1"/>
</dbReference>
<reference evidence="6 7" key="1">
    <citation type="submission" date="2013-02" db="EMBL/GenBank/DDBJ databases">
        <title>The Genome Sequence of Acinetobacter guillouiae NIPH 991.</title>
        <authorList>
            <consortium name="The Broad Institute Genome Sequencing Platform"/>
            <consortium name="The Broad Institute Genome Sequencing Center for Infectious Disease"/>
            <person name="Cerqueira G."/>
            <person name="Feldgarden M."/>
            <person name="Courvalin P."/>
            <person name="Perichon B."/>
            <person name="Grillot-Courvalin C."/>
            <person name="Clermont D."/>
            <person name="Rocha E."/>
            <person name="Yoon E.-J."/>
            <person name="Nemec A."/>
            <person name="Walker B."/>
            <person name="Young S.K."/>
            <person name="Zeng Q."/>
            <person name="Gargeya S."/>
            <person name="Fitzgerald M."/>
            <person name="Haas B."/>
            <person name="Abouelleil A."/>
            <person name="Alvarado L."/>
            <person name="Arachchi H.M."/>
            <person name="Berlin A.M."/>
            <person name="Chapman S.B."/>
            <person name="Dewar J."/>
            <person name="Goldberg J."/>
            <person name="Griggs A."/>
            <person name="Gujja S."/>
            <person name="Hansen M."/>
            <person name="Howarth C."/>
            <person name="Imamovic A."/>
            <person name="Larimer J."/>
            <person name="McCowan C."/>
            <person name="Murphy C."/>
            <person name="Neiman D."/>
            <person name="Pearson M."/>
            <person name="Priest M."/>
            <person name="Roberts A."/>
            <person name="Saif S."/>
            <person name="Shea T."/>
            <person name="Sisk P."/>
            <person name="Sykes S."/>
            <person name="Wortman J."/>
            <person name="Nusbaum C."/>
            <person name="Birren B."/>
        </authorList>
    </citation>
    <scope>NUCLEOTIDE SEQUENCE [LARGE SCALE GENOMIC DNA]</scope>
    <source>
        <strain evidence="6 7">NIPH 991</strain>
    </source>
</reference>
<keyword evidence="2" id="KW-0805">Transcription regulation</keyword>
<dbReference type="HOGENOM" id="CLU_039613_37_0_6"/>
<evidence type="ECO:0000313" key="6">
    <source>
        <dbReference type="EMBL" id="ENV18626.1"/>
    </source>
</evidence>
<dbReference type="SUPFAM" id="SSF46785">
    <property type="entry name" value="Winged helix' DNA-binding domain"/>
    <property type="match status" value="1"/>
</dbReference>
<keyword evidence="3" id="KW-0238">DNA-binding</keyword>
<dbReference type="InterPro" id="IPR005119">
    <property type="entry name" value="LysR_subst-bd"/>
</dbReference>
<dbReference type="NCBIfam" id="TIGR02036">
    <property type="entry name" value="dsdC"/>
    <property type="match status" value="1"/>
</dbReference>
<dbReference type="eggNOG" id="COG0583">
    <property type="taxonomic scope" value="Bacteria"/>
</dbReference>
<organism evidence="6 7">
    <name type="scientific">Acinetobacter guillouiae NIPH 991</name>
    <dbReference type="NCBI Taxonomy" id="1217656"/>
    <lineage>
        <taxon>Bacteria</taxon>
        <taxon>Pseudomonadati</taxon>
        <taxon>Pseudomonadota</taxon>
        <taxon>Gammaproteobacteria</taxon>
        <taxon>Moraxellales</taxon>
        <taxon>Moraxellaceae</taxon>
        <taxon>Acinetobacter</taxon>
    </lineage>
</organism>
<dbReference type="Gene3D" id="3.40.190.10">
    <property type="entry name" value="Periplasmic binding protein-like II"/>
    <property type="match status" value="2"/>
</dbReference>
<dbReference type="InterPro" id="IPR036390">
    <property type="entry name" value="WH_DNA-bd_sf"/>
</dbReference>
<evidence type="ECO:0000256" key="3">
    <source>
        <dbReference type="ARBA" id="ARBA00023125"/>
    </source>
</evidence>
<dbReference type="GO" id="GO:0006351">
    <property type="term" value="P:DNA-templated transcription"/>
    <property type="evidence" value="ECO:0007669"/>
    <property type="project" value="TreeGrafter"/>
</dbReference>
<comment type="caution">
    <text evidence="6">The sequence shown here is derived from an EMBL/GenBank/DDBJ whole genome shotgun (WGS) entry which is preliminary data.</text>
</comment>
<dbReference type="RefSeq" id="WP_004817240.1">
    <property type="nucleotide sequence ID" value="NZ_KB849455.1"/>
</dbReference>
<evidence type="ECO:0000256" key="4">
    <source>
        <dbReference type="ARBA" id="ARBA00023163"/>
    </source>
</evidence>
<dbReference type="PANTHER" id="PTHR30537">
    <property type="entry name" value="HTH-TYPE TRANSCRIPTIONAL REGULATOR"/>
    <property type="match status" value="1"/>
</dbReference>
<evidence type="ECO:0000259" key="5">
    <source>
        <dbReference type="PROSITE" id="PS50931"/>
    </source>
</evidence>
<evidence type="ECO:0000256" key="1">
    <source>
        <dbReference type="ARBA" id="ARBA00009437"/>
    </source>
</evidence>
<dbReference type="InterPro" id="IPR058163">
    <property type="entry name" value="LysR-type_TF_proteobact-type"/>
</dbReference>
<dbReference type="EMBL" id="APPJ01000004">
    <property type="protein sequence ID" value="ENV18626.1"/>
    <property type="molecule type" value="Genomic_DNA"/>
</dbReference>
<dbReference type="CDD" id="cd08432">
    <property type="entry name" value="PBP2_GcdR_TrpI_HvrB_AmpR_like"/>
    <property type="match status" value="1"/>
</dbReference>
<dbReference type="InterPro" id="IPR000847">
    <property type="entry name" value="LysR_HTH_N"/>
</dbReference>
<dbReference type="PROSITE" id="PS50931">
    <property type="entry name" value="HTH_LYSR"/>
    <property type="match status" value="1"/>
</dbReference>
<dbReference type="GO" id="GO:0003700">
    <property type="term" value="F:DNA-binding transcription factor activity"/>
    <property type="evidence" value="ECO:0007669"/>
    <property type="project" value="InterPro"/>
</dbReference>
<dbReference type="PANTHER" id="PTHR30537:SF32">
    <property type="entry name" value="HTH-TYPE TRANSCRIPTIONAL REGULATOR DSDC"/>
    <property type="match status" value="1"/>
</dbReference>
<comment type="similarity">
    <text evidence="1">Belongs to the LysR transcriptional regulatory family.</text>
</comment>
<evidence type="ECO:0000256" key="2">
    <source>
        <dbReference type="ARBA" id="ARBA00023015"/>
    </source>
</evidence>
<name>N8X318_ACIGI</name>
<keyword evidence="4" id="KW-0804">Transcription</keyword>
<dbReference type="InterPro" id="IPR036388">
    <property type="entry name" value="WH-like_DNA-bd_sf"/>
</dbReference>
<evidence type="ECO:0000313" key="7">
    <source>
        <dbReference type="Proteomes" id="UP000013148"/>
    </source>
</evidence>
<dbReference type="AlphaFoldDB" id="N8X318"/>
<proteinExistence type="inferred from homology"/>
<feature type="domain" description="HTH lysR-type" evidence="5">
    <location>
        <begin position="10"/>
        <end position="67"/>
    </location>
</feature>
<sequence length="306" mass="35218">MNLDKSLTGFQLSKLHTFEVAARHESFSFAAKELCLTPSAVSHQINLLEKELNIKLFLRLHRKVELTAEGKHIFWALQSSLGHLNTEIKAIQNQTLSGPLTIYARPSITQNWLVPKLSDFIQRYPFIELSILTGNENVNLQREGIDLALYFDNQPCPQLNYQYLMDEHILPVCSPEYAEKFNLVDNWQNLNQCTLLHDSHAWCNKTGTGEWDSWAAHFNINIDTPSALYFNRSDLASIAAKNNLGVTMGRKRLVEKAIKNGELIAPFPDQFLLCEQHYYITSLKDRHWPKIEAFSLWLKNQTMSQD</sequence>
<dbReference type="Proteomes" id="UP000013148">
    <property type="component" value="Unassembled WGS sequence"/>
</dbReference>
<dbReference type="GO" id="GO:0043565">
    <property type="term" value="F:sequence-specific DNA binding"/>
    <property type="evidence" value="ECO:0007669"/>
    <property type="project" value="TreeGrafter"/>
</dbReference>
<protein>
    <submittedName>
        <fullName evidence="6">D-serine deaminase transcriptional activator</fullName>
    </submittedName>
</protein>
<dbReference type="SUPFAM" id="SSF53850">
    <property type="entry name" value="Periplasmic binding protein-like II"/>
    <property type="match status" value="1"/>
</dbReference>
<dbReference type="PATRIC" id="fig|1217656.3.peg.418"/>
<accession>N8X318</accession>
<dbReference type="Pfam" id="PF00126">
    <property type="entry name" value="HTH_1"/>
    <property type="match status" value="1"/>
</dbReference>
<dbReference type="FunFam" id="1.10.10.10:FF:000038">
    <property type="entry name" value="Glycine cleavage system transcriptional activator"/>
    <property type="match status" value="1"/>
</dbReference>
<dbReference type="Pfam" id="PF03466">
    <property type="entry name" value="LysR_substrate"/>
    <property type="match status" value="1"/>
</dbReference>
<dbReference type="NCBIfam" id="NF007491">
    <property type="entry name" value="PRK10086.1"/>
    <property type="match status" value="1"/>
</dbReference>
<keyword evidence="7" id="KW-1185">Reference proteome</keyword>